<proteinExistence type="predicted"/>
<gene>
    <name evidence="1" type="ORF">LITE_LOCUS24332</name>
</gene>
<dbReference type="EMBL" id="CAMGYJ010000006">
    <property type="protein sequence ID" value="CAI0434621.1"/>
    <property type="molecule type" value="Genomic_DNA"/>
</dbReference>
<dbReference type="InterPro" id="IPR014807">
    <property type="entry name" value="Coa1"/>
</dbReference>
<dbReference type="PANTHER" id="PTHR35114">
    <property type="entry name" value="CYTOCHROME OXIDASE COMPLEX ASSEMBLY PROTEIN"/>
    <property type="match status" value="1"/>
</dbReference>
<dbReference type="Pfam" id="PF08695">
    <property type="entry name" value="Coa1"/>
    <property type="match status" value="1"/>
</dbReference>
<dbReference type="Proteomes" id="UP001154282">
    <property type="component" value="Unassembled WGS sequence"/>
</dbReference>
<dbReference type="AlphaFoldDB" id="A0AAV0LMF2"/>
<dbReference type="PANTHER" id="PTHR35114:SF1">
    <property type="entry name" value="CYTOCHROME OXIDASE COMPLEX ASSEMBLY PROTEIN"/>
    <property type="match status" value="1"/>
</dbReference>
<name>A0AAV0LMF2_9ROSI</name>
<accession>A0AAV0LMF2</accession>
<comment type="caution">
    <text evidence="1">The sequence shown here is derived from an EMBL/GenBank/DDBJ whole genome shotgun (WGS) entry which is preliminary data.</text>
</comment>
<reference evidence="1" key="1">
    <citation type="submission" date="2022-08" db="EMBL/GenBank/DDBJ databases">
        <authorList>
            <person name="Gutierrez-Valencia J."/>
        </authorList>
    </citation>
    <scope>NUCLEOTIDE SEQUENCE</scope>
</reference>
<protein>
    <submittedName>
        <fullName evidence="1">Uncharacterized protein</fullName>
    </submittedName>
</protein>
<organism evidence="1 2">
    <name type="scientific">Linum tenue</name>
    <dbReference type="NCBI Taxonomy" id="586396"/>
    <lineage>
        <taxon>Eukaryota</taxon>
        <taxon>Viridiplantae</taxon>
        <taxon>Streptophyta</taxon>
        <taxon>Embryophyta</taxon>
        <taxon>Tracheophyta</taxon>
        <taxon>Spermatophyta</taxon>
        <taxon>Magnoliopsida</taxon>
        <taxon>eudicotyledons</taxon>
        <taxon>Gunneridae</taxon>
        <taxon>Pentapetalae</taxon>
        <taxon>rosids</taxon>
        <taxon>fabids</taxon>
        <taxon>Malpighiales</taxon>
        <taxon>Linaceae</taxon>
        <taxon>Linum</taxon>
    </lineage>
</organism>
<sequence length="189" mass="20565">MLARRFVSVFKGSQRSQLSSAAKPAEEGKSEASSFGRKAVSFVLITVTGGVALSALDDLSIYYGCTRKAMERANNNEKIKEALGEPIAKGPWYSASLAVSHRRQSVSCSFPVTGPHGNGVVQMKAVRGGDDNWLSYLLPRDWEILIMDALVNIPSNEEKQQTQRISLLDSSSACQPCTACPRTQKPETK</sequence>
<evidence type="ECO:0000313" key="2">
    <source>
        <dbReference type="Proteomes" id="UP001154282"/>
    </source>
</evidence>
<evidence type="ECO:0000313" key="1">
    <source>
        <dbReference type="EMBL" id="CAI0434621.1"/>
    </source>
</evidence>
<keyword evidence="2" id="KW-1185">Reference proteome</keyword>